<dbReference type="Gene3D" id="3.40.50.300">
    <property type="entry name" value="P-loop containing nucleotide triphosphate hydrolases"/>
    <property type="match status" value="1"/>
</dbReference>
<evidence type="ECO:0000313" key="7">
    <source>
        <dbReference type="EMBL" id="RPE65022.1"/>
    </source>
</evidence>
<feature type="domain" description="ABC transporter" evidence="6">
    <location>
        <begin position="16"/>
        <end position="256"/>
    </location>
</feature>
<evidence type="ECO:0000256" key="3">
    <source>
        <dbReference type="ARBA" id="ARBA00022475"/>
    </source>
</evidence>
<dbReference type="AlphaFoldDB" id="A0A3N4U3J1"/>
<dbReference type="CDD" id="cd03293">
    <property type="entry name" value="ABC_NrtD_SsuB_transporters"/>
    <property type="match status" value="1"/>
</dbReference>
<dbReference type="PROSITE" id="PS50893">
    <property type="entry name" value="ABC_TRANSPORTER_2"/>
    <property type="match status" value="1"/>
</dbReference>
<comment type="similarity">
    <text evidence="1">Belongs to the ABC transporter superfamily.</text>
</comment>
<keyword evidence="3" id="KW-0472">Membrane</keyword>
<evidence type="ECO:0000256" key="1">
    <source>
        <dbReference type="ARBA" id="ARBA00005417"/>
    </source>
</evidence>
<dbReference type="PANTHER" id="PTHR42788:SF13">
    <property type="entry name" value="ALIPHATIC SULFONATES IMPORT ATP-BINDING PROTEIN SSUB"/>
    <property type="match status" value="1"/>
</dbReference>
<evidence type="ECO:0000313" key="8">
    <source>
        <dbReference type="Proteomes" id="UP000272193"/>
    </source>
</evidence>
<sequence length="282" mass="31873">MSAADPHAKLHAEPFVEFRDVWLAYNDELLAQNHFAVESIDLTVRRGEFIAIVGPSGCGKSTFMKLATGLKRPSRGSIRIDGAPVTGPLKISGMAFQAPSLLPWRTTVDNVLLPLEIVEPHRSQFKARRPEYEARARALLQKVGLAGYEDKFPWQLSGGMQQRASICRALIHEPKMLLLDEPFGALDAFTREELWCILRDLWTEQRFNVILVTHDLRESVFLADTVYVMSKSPGRFVVRREIHLPRPRDLETTYSTAFTDIVHELRGHIGALRRPDAPALPQ</sequence>
<dbReference type="RefSeq" id="WP_124223511.1">
    <property type="nucleotide sequence ID" value="NZ_RKQL01000005.1"/>
</dbReference>
<accession>A0A3N4U3J1</accession>
<protein>
    <submittedName>
        <fullName evidence="7">NitT/TauT family transport system ATP-binding protein</fullName>
    </submittedName>
</protein>
<dbReference type="InterPro" id="IPR017871">
    <property type="entry name" value="ABC_transporter-like_CS"/>
</dbReference>
<dbReference type="InterPro" id="IPR050166">
    <property type="entry name" value="ABC_transporter_ATP-bind"/>
</dbReference>
<comment type="caution">
    <text evidence="7">The sequence shown here is derived from an EMBL/GenBank/DDBJ whole genome shotgun (WGS) entry which is preliminary data.</text>
</comment>
<reference evidence="7 8" key="1">
    <citation type="submission" date="2018-11" db="EMBL/GenBank/DDBJ databases">
        <title>Genomic Encyclopedia of Type Strains, Phase IV (KMG-IV): sequencing the most valuable type-strain genomes for metagenomic binning, comparative biology and taxonomic classification.</title>
        <authorList>
            <person name="Goeker M."/>
        </authorList>
    </citation>
    <scope>NUCLEOTIDE SEQUENCE [LARGE SCALE GENOMIC DNA]</scope>
    <source>
        <strain evidence="7 8">DSM 101684</strain>
    </source>
</reference>
<evidence type="ECO:0000256" key="5">
    <source>
        <dbReference type="ARBA" id="ARBA00022840"/>
    </source>
</evidence>
<keyword evidence="2" id="KW-0813">Transport</keyword>
<dbReference type="InterPro" id="IPR027417">
    <property type="entry name" value="P-loop_NTPase"/>
</dbReference>
<evidence type="ECO:0000256" key="2">
    <source>
        <dbReference type="ARBA" id="ARBA00022448"/>
    </source>
</evidence>
<dbReference type="EMBL" id="RKQL01000005">
    <property type="protein sequence ID" value="RPE65022.1"/>
    <property type="molecule type" value="Genomic_DNA"/>
</dbReference>
<dbReference type="InterPro" id="IPR003593">
    <property type="entry name" value="AAA+_ATPase"/>
</dbReference>
<gene>
    <name evidence="7" type="ORF">EDC62_2148</name>
</gene>
<keyword evidence="5 7" id="KW-0067">ATP-binding</keyword>
<dbReference type="GO" id="GO:0005524">
    <property type="term" value="F:ATP binding"/>
    <property type="evidence" value="ECO:0007669"/>
    <property type="project" value="UniProtKB-KW"/>
</dbReference>
<keyword evidence="4" id="KW-0547">Nucleotide-binding</keyword>
<name>A0A3N4U3J1_9BURK</name>
<dbReference type="PANTHER" id="PTHR42788">
    <property type="entry name" value="TAURINE IMPORT ATP-BINDING PROTEIN-RELATED"/>
    <property type="match status" value="1"/>
</dbReference>
<dbReference type="Pfam" id="PF00005">
    <property type="entry name" value="ABC_tran"/>
    <property type="match status" value="1"/>
</dbReference>
<dbReference type="InterPro" id="IPR003439">
    <property type="entry name" value="ABC_transporter-like_ATP-bd"/>
</dbReference>
<dbReference type="PROSITE" id="PS00211">
    <property type="entry name" value="ABC_TRANSPORTER_1"/>
    <property type="match status" value="1"/>
</dbReference>
<dbReference type="SUPFAM" id="SSF52540">
    <property type="entry name" value="P-loop containing nucleoside triphosphate hydrolases"/>
    <property type="match status" value="1"/>
</dbReference>
<evidence type="ECO:0000256" key="4">
    <source>
        <dbReference type="ARBA" id="ARBA00022741"/>
    </source>
</evidence>
<evidence type="ECO:0000259" key="6">
    <source>
        <dbReference type="PROSITE" id="PS50893"/>
    </source>
</evidence>
<dbReference type="OrthoDB" id="8683598at2"/>
<dbReference type="SMART" id="SM00382">
    <property type="entry name" value="AAA"/>
    <property type="match status" value="1"/>
</dbReference>
<organism evidence="7 8">
    <name type="scientific">Tibeticola sediminis</name>
    <dbReference type="NCBI Taxonomy" id="1917811"/>
    <lineage>
        <taxon>Bacteria</taxon>
        <taxon>Pseudomonadati</taxon>
        <taxon>Pseudomonadota</taxon>
        <taxon>Betaproteobacteria</taxon>
        <taxon>Burkholderiales</taxon>
        <taxon>Comamonadaceae</taxon>
        <taxon>Tibeticola</taxon>
    </lineage>
</organism>
<dbReference type="Proteomes" id="UP000272193">
    <property type="component" value="Unassembled WGS sequence"/>
</dbReference>
<dbReference type="GO" id="GO:0016887">
    <property type="term" value="F:ATP hydrolysis activity"/>
    <property type="evidence" value="ECO:0007669"/>
    <property type="project" value="InterPro"/>
</dbReference>
<keyword evidence="3" id="KW-1003">Cell membrane</keyword>
<proteinExistence type="inferred from homology"/>
<keyword evidence="8" id="KW-1185">Reference proteome</keyword>